<keyword evidence="2 8" id="KW-0808">Transferase</keyword>
<keyword evidence="4 8" id="KW-0276">Fatty acid metabolism</keyword>
<keyword evidence="11" id="KW-1185">Reference proteome</keyword>
<keyword evidence="8" id="KW-0963">Cytoplasm</keyword>
<dbReference type="InterPro" id="IPR004568">
    <property type="entry name" value="Ppantetheine-prot_Trfase_dom"/>
</dbReference>
<dbReference type="HAMAP" id="MF_00101">
    <property type="entry name" value="AcpS"/>
    <property type="match status" value="1"/>
</dbReference>
<dbReference type="Gene3D" id="3.90.470.20">
    <property type="entry name" value="4'-phosphopantetheinyl transferase domain"/>
    <property type="match status" value="1"/>
</dbReference>
<dbReference type="Pfam" id="PF01648">
    <property type="entry name" value="ACPS"/>
    <property type="match status" value="1"/>
</dbReference>
<evidence type="ECO:0000256" key="3">
    <source>
        <dbReference type="ARBA" id="ARBA00022723"/>
    </source>
</evidence>
<evidence type="ECO:0000256" key="5">
    <source>
        <dbReference type="ARBA" id="ARBA00022842"/>
    </source>
</evidence>
<keyword evidence="6 8" id="KW-0443">Lipid metabolism</keyword>
<dbReference type="InterPro" id="IPR008278">
    <property type="entry name" value="4-PPantetheinyl_Trfase_dom"/>
</dbReference>
<dbReference type="EC" id="2.7.8.7" evidence="8"/>
<sequence length="126" mass="13552">MSVVGIGTDIIDSERIASMTLPVRDKLALRVLTPTELSIYHSHAQPSQFLAKRWAAKEAASKALATGIAKGVSFQHFEISNTEAGAPVISLSDVALQKAKELGANHWHVSIADEKHIVTAFVVLSH</sequence>
<protein>
    <recommendedName>
        <fullName evidence="8">Holo-[acyl-carrier-protein] synthase</fullName>
        <shortName evidence="8">Holo-ACP synthase</shortName>
        <ecNumber evidence="8">2.7.8.7</ecNumber>
    </recommendedName>
    <alternativeName>
        <fullName evidence="8">4'-phosphopantetheinyl transferase AcpS</fullName>
    </alternativeName>
</protein>
<keyword evidence="1 8" id="KW-0444">Lipid biosynthesis</keyword>
<gene>
    <name evidence="8 10" type="primary">acpS</name>
    <name evidence="10" type="ORF">theurythT_08610</name>
</gene>
<keyword evidence="5 8" id="KW-0460">Magnesium</keyword>
<comment type="catalytic activity">
    <reaction evidence="8">
        <text>apo-[ACP] + CoA = holo-[ACP] + adenosine 3',5'-bisphosphate + H(+)</text>
        <dbReference type="Rhea" id="RHEA:12068"/>
        <dbReference type="Rhea" id="RHEA-COMP:9685"/>
        <dbReference type="Rhea" id="RHEA-COMP:9690"/>
        <dbReference type="ChEBI" id="CHEBI:15378"/>
        <dbReference type="ChEBI" id="CHEBI:29999"/>
        <dbReference type="ChEBI" id="CHEBI:57287"/>
        <dbReference type="ChEBI" id="CHEBI:58343"/>
        <dbReference type="ChEBI" id="CHEBI:64479"/>
        <dbReference type="EC" id="2.7.8.7"/>
    </reaction>
</comment>
<keyword evidence="3 8" id="KW-0479">Metal-binding</keyword>
<comment type="similarity">
    <text evidence="8">Belongs to the P-Pant transferase superfamily. AcpS family.</text>
</comment>
<keyword evidence="7 8" id="KW-0275">Fatty acid biosynthesis</keyword>
<evidence type="ECO:0000256" key="6">
    <source>
        <dbReference type="ARBA" id="ARBA00023098"/>
    </source>
</evidence>
<evidence type="ECO:0000313" key="10">
    <source>
        <dbReference type="EMBL" id="GLX81409.1"/>
    </source>
</evidence>
<evidence type="ECO:0000256" key="7">
    <source>
        <dbReference type="ARBA" id="ARBA00023160"/>
    </source>
</evidence>
<feature type="binding site" evidence="8">
    <location>
        <position position="58"/>
    </location>
    <ligand>
        <name>Mg(2+)</name>
        <dbReference type="ChEBI" id="CHEBI:18420"/>
    </ligand>
</feature>
<evidence type="ECO:0000256" key="8">
    <source>
        <dbReference type="HAMAP-Rule" id="MF_00101"/>
    </source>
</evidence>
<reference evidence="10 11" key="1">
    <citation type="submission" date="2023-03" db="EMBL/GenBank/DDBJ databases">
        <title>Draft genome sequence of Thalassotalea eurytherma JCM 18482T.</title>
        <authorList>
            <person name="Sawabe T."/>
        </authorList>
    </citation>
    <scope>NUCLEOTIDE SEQUENCE [LARGE SCALE GENOMIC DNA]</scope>
    <source>
        <strain evidence="10 11">JCM 18482</strain>
    </source>
</reference>
<dbReference type="Proteomes" id="UP001157133">
    <property type="component" value="Unassembled WGS sequence"/>
</dbReference>
<evidence type="ECO:0000256" key="2">
    <source>
        <dbReference type="ARBA" id="ARBA00022679"/>
    </source>
</evidence>
<dbReference type="RefSeq" id="WP_284206743.1">
    <property type="nucleotide sequence ID" value="NZ_BSSU01000004.1"/>
</dbReference>
<dbReference type="EMBL" id="BSSU01000004">
    <property type="protein sequence ID" value="GLX81409.1"/>
    <property type="molecule type" value="Genomic_DNA"/>
</dbReference>
<feature type="domain" description="4'-phosphopantetheinyl transferase" evidence="9">
    <location>
        <begin position="5"/>
        <end position="105"/>
    </location>
</feature>
<proteinExistence type="inferred from homology"/>
<dbReference type="InterPro" id="IPR002582">
    <property type="entry name" value="ACPS"/>
</dbReference>
<evidence type="ECO:0000313" key="11">
    <source>
        <dbReference type="Proteomes" id="UP001157133"/>
    </source>
</evidence>
<feature type="binding site" evidence="8">
    <location>
        <position position="9"/>
    </location>
    <ligand>
        <name>Mg(2+)</name>
        <dbReference type="ChEBI" id="CHEBI:18420"/>
    </ligand>
</feature>
<comment type="function">
    <text evidence="8">Transfers the 4'-phosphopantetheine moiety from coenzyme A to a Ser of acyl-carrier-protein.</text>
</comment>
<evidence type="ECO:0000256" key="4">
    <source>
        <dbReference type="ARBA" id="ARBA00022832"/>
    </source>
</evidence>
<dbReference type="NCBIfam" id="TIGR00516">
    <property type="entry name" value="acpS"/>
    <property type="match status" value="1"/>
</dbReference>
<evidence type="ECO:0000256" key="1">
    <source>
        <dbReference type="ARBA" id="ARBA00022516"/>
    </source>
</evidence>
<accession>A0ABQ6H1J2</accession>
<comment type="caution">
    <text evidence="10">The sequence shown here is derived from an EMBL/GenBank/DDBJ whole genome shotgun (WGS) entry which is preliminary data.</text>
</comment>
<comment type="cofactor">
    <cofactor evidence="8">
        <name>Mg(2+)</name>
        <dbReference type="ChEBI" id="CHEBI:18420"/>
    </cofactor>
</comment>
<dbReference type="NCBIfam" id="TIGR00556">
    <property type="entry name" value="pantethn_trn"/>
    <property type="match status" value="1"/>
</dbReference>
<comment type="subcellular location">
    <subcellularLocation>
        <location evidence="8">Cytoplasm</location>
    </subcellularLocation>
</comment>
<organism evidence="10 11">
    <name type="scientific">Thalassotalea eurytherma</name>
    <dbReference type="NCBI Taxonomy" id="1144278"/>
    <lineage>
        <taxon>Bacteria</taxon>
        <taxon>Pseudomonadati</taxon>
        <taxon>Pseudomonadota</taxon>
        <taxon>Gammaproteobacteria</taxon>
        <taxon>Alteromonadales</taxon>
        <taxon>Colwelliaceae</taxon>
        <taxon>Thalassotalea</taxon>
    </lineage>
</organism>
<dbReference type="InterPro" id="IPR037143">
    <property type="entry name" value="4-PPantetheinyl_Trfase_dom_sf"/>
</dbReference>
<name>A0ABQ6H1J2_9GAMM</name>
<evidence type="ECO:0000259" key="9">
    <source>
        <dbReference type="Pfam" id="PF01648"/>
    </source>
</evidence>
<dbReference type="SUPFAM" id="SSF56214">
    <property type="entry name" value="4'-phosphopantetheinyl transferase"/>
    <property type="match status" value="1"/>
</dbReference>